<evidence type="ECO:0000313" key="3">
    <source>
        <dbReference type="Proteomes" id="UP000007319"/>
    </source>
</evidence>
<reference evidence="2 3" key="1">
    <citation type="journal article" date="2011" name="PLoS Genet.">
        <title>Azospirillum genomes reveal transition of bacteria from aquatic to terrestrial environments.</title>
        <authorList>
            <person name="Wisniewski-Dye F."/>
            <person name="Borziak K."/>
            <person name="Khalsa-Moyers G."/>
            <person name="Alexandre G."/>
            <person name="Sukharnikov L.O."/>
            <person name="Wuichet K."/>
            <person name="Hurst G.B."/>
            <person name="McDonald W.H."/>
            <person name="Robertson J.S."/>
            <person name="Barbe V."/>
            <person name="Calteau A."/>
            <person name="Rouy Z."/>
            <person name="Mangenot S."/>
            <person name="Prigent-Combaret C."/>
            <person name="Normand P."/>
            <person name="Boyer M."/>
            <person name="Siguier P."/>
            <person name="Dessaux Y."/>
            <person name="Elmerich C."/>
            <person name="Condemine G."/>
            <person name="Krishnen G."/>
            <person name="Kennedy I."/>
            <person name="Paterson A.H."/>
            <person name="Gonzalez V."/>
            <person name="Mavingui P."/>
            <person name="Zhulin I.B."/>
        </authorList>
    </citation>
    <scope>NUCLEOTIDE SEQUENCE [LARGE SCALE GENOMIC DNA]</scope>
    <source>
        <strain evidence="2 3">Sp245</strain>
    </source>
</reference>
<name>A0A9P1K0N8_9PROT</name>
<sequence>MRIRKRTGVGWRFLSEGALGCGACPHPNPPPLTQGRERTPLRNKLPPLRSGGGSGWG</sequence>
<proteinExistence type="predicted"/>
<organism evidence="2 3">
    <name type="scientific">Azospirillum baldaniorum</name>
    <dbReference type="NCBI Taxonomy" id="1064539"/>
    <lineage>
        <taxon>Bacteria</taxon>
        <taxon>Pseudomonadati</taxon>
        <taxon>Pseudomonadota</taxon>
        <taxon>Alphaproteobacteria</taxon>
        <taxon>Rhodospirillales</taxon>
        <taxon>Azospirillaceae</taxon>
        <taxon>Azospirillum</taxon>
    </lineage>
</organism>
<dbReference type="EMBL" id="HE577331">
    <property type="protein sequence ID" value="CCD03364.1"/>
    <property type="molecule type" value="Genomic_DNA"/>
</dbReference>
<dbReference type="KEGG" id="abs:AZOBR_p440077"/>
<gene>
    <name evidence="2" type="ORF">AZOBR_p440077</name>
</gene>
<feature type="region of interest" description="Disordered" evidence="1">
    <location>
        <begin position="23"/>
        <end position="57"/>
    </location>
</feature>
<protein>
    <submittedName>
        <fullName evidence="2">Uncharacterized protein</fullName>
    </submittedName>
</protein>
<dbReference type="AlphaFoldDB" id="A0A9P1K0N8"/>
<keyword evidence="3" id="KW-1185">Reference proteome</keyword>
<keyword evidence="2" id="KW-0614">Plasmid</keyword>
<evidence type="ECO:0000313" key="2">
    <source>
        <dbReference type="EMBL" id="CCD03364.1"/>
    </source>
</evidence>
<accession>A0A9P1K0N8</accession>
<geneLocation type="plasmid" evidence="2 3">
    <name>AZOBR_p4</name>
</geneLocation>
<evidence type="ECO:0000256" key="1">
    <source>
        <dbReference type="SAM" id="MobiDB-lite"/>
    </source>
</evidence>
<dbReference type="Proteomes" id="UP000007319">
    <property type="component" value="Plasmid AZOBR_p4"/>
</dbReference>